<dbReference type="AlphaFoldDB" id="A0A0S4S7Q4"/>
<keyword evidence="1" id="KW-1133">Transmembrane helix</keyword>
<sequence length="390" mass="45413">MRFAAVFVTSFAFATESYIDKSLKLGAPVLNEQTHLSLESTLLVLLSLMIAILFMFFIFIKIQKRRQKKLFTTKRSRTIKKPFYMAKIDTSPIIHKPHDGDIVQELSFYFQMLHKINATNNNTVVFDYDIRYFRNYMADYNTILYMIHGIVEFLTNSTKNSTIAIVFKHIEEIEGKIKFSVSIKLHGDFTGHGNMIRMSIAGTNKNIYYKKLSLACYRAKILGTNIKYTSNKSESEFVFELNLTPTKEIPRYHFQNTDKQTTAIIAEDNKNSYNILRSQLEYYGVKIEPNSSWSIIKRHITDTIFRPNIVFIQAKIIKKLPIQELNMLKEYKERKNISVVIISNNENFDKIQENIKFDTYTLKQPYTSDTLLAILNKTVEETLWRGNGGV</sequence>
<comment type="caution">
    <text evidence="2">The sequence shown here is derived from an EMBL/GenBank/DDBJ whole genome shotgun (WGS) entry which is preliminary data.</text>
</comment>
<dbReference type="InterPro" id="IPR011006">
    <property type="entry name" value="CheY-like_superfamily"/>
</dbReference>
<gene>
    <name evidence="2" type="ORF">ERS686654_00537</name>
</gene>
<dbReference type="SUPFAM" id="SSF52172">
    <property type="entry name" value="CheY-like"/>
    <property type="match status" value="1"/>
</dbReference>
<accession>A0A0S4S7Q4</accession>
<name>A0A0S4S7Q4_CAMHY</name>
<feature type="transmembrane region" description="Helical" evidence="1">
    <location>
        <begin position="41"/>
        <end position="60"/>
    </location>
</feature>
<keyword evidence="3" id="KW-1185">Reference proteome</keyword>
<evidence type="ECO:0000313" key="3">
    <source>
        <dbReference type="Proteomes" id="UP000052237"/>
    </source>
</evidence>
<keyword evidence="1" id="KW-0812">Transmembrane</keyword>
<proteinExistence type="predicted"/>
<evidence type="ECO:0000313" key="2">
    <source>
        <dbReference type="EMBL" id="CUU73695.1"/>
    </source>
</evidence>
<dbReference type="Proteomes" id="UP000052237">
    <property type="component" value="Unassembled WGS sequence"/>
</dbReference>
<dbReference type="EMBL" id="FAVB01000001">
    <property type="protein sequence ID" value="CUU73695.1"/>
    <property type="molecule type" value="Genomic_DNA"/>
</dbReference>
<dbReference type="Gene3D" id="3.40.50.2300">
    <property type="match status" value="1"/>
</dbReference>
<keyword evidence="1" id="KW-0472">Membrane</keyword>
<dbReference type="RefSeq" id="WP_059425206.1">
    <property type="nucleotide sequence ID" value="NZ_FAUU01000003.1"/>
</dbReference>
<organism evidence="2 3">
    <name type="scientific">Campylobacter hyointestinalis subsp. hyointestinalis</name>
    <dbReference type="NCBI Taxonomy" id="91352"/>
    <lineage>
        <taxon>Bacteria</taxon>
        <taxon>Pseudomonadati</taxon>
        <taxon>Campylobacterota</taxon>
        <taxon>Epsilonproteobacteria</taxon>
        <taxon>Campylobacterales</taxon>
        <taxon>Campylobacteraceae</taxon>
        <taxon>Campylobacter</taxon>
    </lineage>
</organism>
<protein>
    <submittedName>
        <fullName evidence="2">Uncharacterized protein</fullName>
    </submittedName>
</protein>
<reference evidence="2 3" key="1">
    <citation type="submission" date="2015-11" db="EMBL/GenBank/DDBJ databases">
        <authorList>
            <consortium name="Pathogen Informatics"/>
        </authorList>
    </citation>
    <scope>NUCLEOTIDE SEQUENCE [LARGE SCALE GENOMIC DNA]</scope>
    <source>
        <strain evidence="2 3">006A-0059</strain>
    </source>
</reference>
<evidence type="ECO:0000256" key="1">
    <source>
        <dbReference type="SAM" id="Phobius"/>
    </source>
</evidence>